<gene>
    <name evidence="12" type="primary">rpoC</name>
    <name evidence="16" type="ORF">Thini_3306</name>
</gene>
<feature type="binding site" evidence="12">
    <location>
        <position position="886"/>
    </location>
    <ligand>
        <name>Zn(2+)</name>
        <dbReference type="ChEBI" id="CHEBI:29105"/>
        <label>2</label>
    </ligand>
</feature>
<evidence type="ECO:0000256" key="8">
    <source>
        <dbReference type="ARBA" id="ARBA00022833"/>
    </source>
</evidence>
<feature type="binding site" evidence="12">
    <location>
        <position position="814"/>
    </location>
    <ligand>
        <name>Zn(2+)</name>
        <dbReference type="ChEBI" id="CHEBI:29105"/>
        <label>2</label>
    </ligand>
</feature>
<dbReference type="Gene3D" id="1.10.40.90">
    <property type="match status" value="1"/>
</dbReference>
<dbReference type="SUPFAM" id="SSF64484">
    <property type="entry name" value="beta and beta-prime subunits of DNA dependent RNA-polymerase"/>
    <property type="match status" value="1"/>
</dbReference>
<evidence type="ECO:0000256" key="13">
    <source>
        <dbReference type="RuleBase" id="RU004279"/>
    </source>
</evidence>
<dbReference type="FunFam" id="1.10.132.30:FF:000003">
    <property type="entry name" value="DNA-directed RNA polymerase subunit beta"/>
    <property type="match status" value="1"/>
</dbReference>
<dbReference type="RefSeq" id="WP_002709717.1">
    <property type="nucleotide sequence ID" value="NZ_JH651384.1"/>
</dbReference>
<evidence type="ECO:0000313" key="17">
    <source>
        <dbReference type="Proteomes" id="UP000005317"/>
    </source>
</evidence>
<dbReference type="InterPro" id="IPR045867">
    <property type="entry name" value="DNA-dir_RpoC_beta_prime"/>
</dbReference>
<dbReference type="InterPro" id="IPR000722">
    <property type="entry name" value="RNA_pol_asu"/>
</dbReference>
<dbReference type="GO" id="GO:0006351">
    <property type="term" value="P:DNA-templated transcription"/>
    <property type="evidence" value="ECO:0007669"/>
    <property type="project" value="UniProtKB-UniRule"/>
</dbReference>
<comment type="cofactor">
    <cofactor evidence="12">
        <name>Mg(2+)</name>
        <dbReference type="ChEBI" id="CHEBI:18420"/>
    </cofactor>
    <text evidence="12">Binds 1 Mg(2+) ion per subunit.</text>
</comment>
<name>A0A656HFI4_THINJ</name>
<comment type="similarity">
    <text evidence="2">In the N-terminal section; belongs to the RNA polymerase beta chain family.</text>
</comment>
<evidence type="ECO:0000256" key="4">
    <source>
        <dbReference type="ARBA" id="ARBA00022478"/>
    </source>
</evidence>
<dbReference type="GO" id="GO:0003677">
    <property type="term" value="F:DNA binding"/>
    <property type="evidence" value="ECO:0007669"/>
    <property type="project" value="UniProtKB-UniRule"/>
</dbReference>
<dbReference type="Pfam" id="PF00623">
    <property type="entry name" value="RNA_pol_Rpb1_2"/>
    <property type="match status" value="1"/>
</dbReference>
<feature type="binding site" evidence="12">
    <location>
        <position position="464"/>
    </location>
    <ligand>
        <name>Mg(2+)</name>
        <dbReference type="ChEBI" id="CHEBI:18420"/>
    </ligand>
</feature>
<dbReference type="HAMAP" id="MF_01322">
    <property type="entry name" value="RNApol_bact_RpoC"/>
    <property type="match status" value="1"/>
</dbReference>
<dbReference type="Proteomes" id="UP000005317">
    <property type="component" value="Unassembled WGS sequence"/>
</dbReference>
<keyword evidence="17" id="KW-1185">Reference proteome</keyword>
<comment type="catalytic activity">
    <reaction evidence="11 12 13">
        <text>RNA(n) + a ribonucleoside 5'-triphosphate = RNA(n+1) + diphosphate</text>
        <dbReference type="Rhea" id="RHEA:21248"/>
        <dbReference type="Rhea" id="RHEA-COMP:14527"/>
        <dbReference type="Rhea" id="RHEA-COMP:17342"/>
        <dbReference type="ChEBI" id="CHEBI:33019"/>
        <dbReference type="ChEBI" id="CHEBI:61557"/>
        <dbReference type="ChEBI" id="CHEBI:140395"/>
        <dbReference type="EC" id="2.7.7.6"/>
    </reaction>
</comment>
<feature type="domain" description="RNA polymerase N-terminal" evidence="15">
    <location>
        <begin position="235"/>
        <end position="514"/>
    </location>
</feature>
<dbReference type="Pfam" id="PF04983">
    <property type="entry name" value="RNA_pol_Rpb1_3"/>
    <property type="match status" value="1"/>
</dbReference>
<dbReference type="Gene3D" id="1.10.150.390">
    <property type="match status" value="1"/>
</dbReference>
<dbReference type="GO" id="GO:0008270">
    <property type="term" value="F:zinc ion binding"/>
    <property type="evidence" value="ECO:0007669"/>
    <property type="project" value="UniProtKB-UniRule"/>
</dbReference>
<dbReference type="SMART" id="SM00663">
    <property type="entry name" value="RPOLA_N"/>
    <property type="match status" value="1"/>
</dbReference>
<dbReference type="FunFam" id="4.10.860.120:FF:000001">
    <property type="entry name" value="DNA-directed RNA polymerase subunit beta"/>
    <property type="match status" value="1"/>
</dbReference>
<evidence type="ECO:0000256" key="14">
    <source>
        <dbReference type="SAM" id="MobiDB-lite"/>
    </source>
</evidence>
<proteinExistence type="inferred from homology"/>
<evidence type="ECO:0000256" key="2">
    <source>
        <dbReference type="ARBA" id="ARBA00007616"/>
    </source>
</evidence>
<dbReference type="Gene3D" id="2.40.50.100">
    <property type="match status" value="3"/>
</dbReference>
<evidence type="ECO:0000256" key="9">
    <source>
        <dbReference type="ARBA" id="ARBA00022842"/>
    </source>
</evidence>
<evidence type="ECO:0000259" key="15">
    <source>
        <dbReference type="SMART" id="SM00663"/>
    </source>
</evidence>
<feature type="binding site" evidence="12">
    <location>
        <position position="88"/>
    </location>
    <ligand>
        <name>Zn(2+)</name>
        <dbReference type="ChEBI" id="CHEBI:29105"/>
        <label>1</label>
    </ligand>
</feature>
<dbReference type="GO" id="GO:0003899">
    <property type="term" value="F:DNA-directed RNA polymerase activity"/>
    <property type="evidence" value="ECO:0007669"/>
    <property type="project" value="UniProtKB-UniRule"/>
</dbReference>
<evidence type="ECO:0000256" key="1">
    <source>
        <dbReference type="ARBA" id="ARBA00006460"/>
    </source>
</evidence>
<dbReference type="Gene3D" id="4.10.860.120">
    <property type="entry name" value="RNA polymerase II, clamp domain"/>
    <property type="match status" value="1"/>
</dbReference>
<dbReference type="GO" id="GO:0000287">
    <property type="term" value="F:magnesium ion binding"/>
    <property type="evidence" value="ECO:0007669"/>
    <property type="project" value="UniProtKB-UniRule"/>
</dbReference>
<dbReference type="Gene3D" id="2.40.40.20">
    <property type="match status" value="1"/>
</dbReference>
<dbReference type="FunFam" id="1.10.150.390:FF:000002">
    <property type="entry name" value="DNA-directed RNA polymerase subunit beta"/>
    <property type="match status" value="1"/>
</dbReference>
<dbReference type="Gene3D" id="1.10.1790.20">
    <property type="match status" value="1"/>
</dbReference>
<evidence type="ECO:0000256" key="3">
    <source>
        <dbReference type="ARBA" id="ARBA00009839"/>
    </source>
</evidence>
<accession>A0A656HFI4</accession>
<evidence type="ECO:0000256" key="10">
    <source>
        <dbReference type="ARBA" id="ARBA00023163"/>
    </source>
</evidence>
<dbReference type="CDD" id="cd01609">
    <property type="entry name" value="RNAP_beta'_N"/>
    <property type="match status" value="1"/>
</dbReference>
<dbReference type="Pfam" id="PF04997">
    <property type="entry name" value="RNA_pol_Rpb1_1"/>
    <property type="match status" value="1"/>
</dbReference>
<comment type="similarity">
    <text evidence="3">In the C-terminal section; belongs to the RNA polymerase beta' chain family.</text>
</comment>
<comment type="subunit">
    <text evidence="12">The RNAP catalytic core consists of 2 alpha, 1 beta, 1 beta' and 1 omega subunit. When a sigma factor is associated with the core the holoenzyme is formed, which can initiate transcription.</text>
</comment>
<dbReference type="InterPro" id="IPR007066">
    <property type="entry name" value="RNA_pol_Rpb1_3"/>
</dbReference>
<dbReference type="PANTHER" id="PTHR19376:SF54">
    <property type="entry name" value="DNA-DIRECTED RNA POLYMERASE SUBUNIT BETA"/>
    <property type="match status" value="1"/>
</dbReference>
<keyword evidence="10 12" id="KW-0804">Transcription</keyword>
<dbReference type="GO" id="GO:0000428">
    <property type="term" value="C:DNA-directed RNA polymerase complex"/>
    <property type="evidence" value="ECO:0007669"/>
    <property type="project" value="UniProtKB-KW"/>
</dbReference>
<dbReference type="Pfam" id="PF05000">
    <property type="entry name" value="RNA_pol_Rpb1_4"/>
    <property type="match status" value="1"/>
</dbReference>
<comment type="cofactor">
    <cofactor evidence="12">
        <name>Zn(2+)</name>
        <dbReference type="ChEBI" id="CHEBI:29105"/>
    </cofactor>
    <text evidence="12">Binds 2 Zn(2+) ions per subunit.</text>
</comment>
<dbReference type="InterPro" id="IPR012754">
    <property type="entry name" value="DNA-dir_RpoC_beta_prime_bact"/>
</dbReference>
<dbReference type="Gene3D" id="1.10.274.100">
    <property type="entry name" value="RNA polymerase Rpb1, domain 3"/>
    <property type="match status" value="1"/>
</dbReference>
<protein>
    <recommendedName>
        <fullName evidence="12">DNA-directed RNA polymerase subunit beta'</fullName>
        <shortName evidence="12">RNAP subunit beta'</shortName>
        <ecNumber evidence="12">2.7.7.6</ecNumber>
    </recommendedName>
    <alternativeName>
        <fullName evidence="12">RNA polymerase subunit beta'</fullName>
    </alternativeName>
    <alternativeName>
        <fullName evidence="12">Transcriptase subunit beta'</fullName>
    </alternativeName>
</protein>
<evidence type="ECO:0000256" key="7">
    <source>
        <dbReference type="ARBA" id="ARBA00022723"/>
    </source>
</evidence>
<evidence type="ECO:0000256" key="5">
    <source>
        <dbReference type="ARBA" id="ARBA00022679"/>
    </source>
</evidence>
<feature type="binding site" evidence="12">
    <location>
        <position position="893"/>
    </location>
    <ligand>
        <name>Zn(2+)</name>
        <dbReference type="ChEBI" id="CHEBI:29105"/>
        <label>2</label>
    </ligand>
</feature>
<dbReference type="PANTHER" id="PTHR19376">
    <property type="entry name" value="DNA-DIRECTED RNA POLYMERASE"/>
    <property type="match status" value="1"/>
</dbReference>
<organism evidence="16 17">
    <name type="scientific">Thiothrix nivea (strain ATCC 35100 / DSM 5205 / JP2)</name>
    <dbReference type="NCBI Taxonomy" id="870187"/>
    <lineage>
        <taxon>Bacteria</taxon>
        <taxon>Pseudomonadati</taxon>
        <taxon>Pseudomonadota</taxon>
        <taxon>Gammaproteobacteria</taxon>
        <taxon>Thiotrichales</taxon>
        <taxon>Thiotrichaceae</taxon>
        <taxon>Thiothrix</taxon>
    </lineage>
</organism>
<keyword evidence="8 12" id="KW-0862">Zinc</keyword>
<dbReference type="OrthoDB" id="9815296at2"/>
<comment type="similarity">
    <text evidence="1 12 13">Belongs to the RNA polymerase beta' chain family.</text>
</comment>
<dbReference type="NCBIfam" id="TIGR02386">
    <property type="entry name" value="rpoC_TIGR"/>
    <property type="match status" value="1"/>
</dbReference>
<feature type="binding site" evidence="12">
    <location>
        <position position="896"/>
    </location>
    <ligand>
        <name>Zn(2+)</name>
        <dbReference type="ChEBI" id="CHEBI:29105"/>
        <label>2</label>
    </ligand>
</feature>
<keyword evidence="6 12" id="KW-0548">Nucleotidyltransferase</keyword>
<dbReference type="InterPro" id="IPR007080">
    <property type="entry name" value="RNA_pol_Rpb1_1"/>
</dbReference>
<reference evidence="17" key="1">
    <citation type="journal article" date="2011" name="Stand. Genomic Sci.">
        <title>Genome sequence of the filamentous, gliding Thiothrix nivea neotype strain (JP2(T)).</title>
        <authorList>
            <person name="Lapidus A."/>
            <person name="Nolan M."/>
            <person name="Lucas S."/>
            <person name="Glavina Del Rio T."/>
            <person name="Tice H."/>
            <person name="Cheng J.F."/>
            <person name="Tapia R."/>
            <person name="Han C."/>
            <person name="Goodwin L."/>
            <person name="Pitluck S."/>
            <person name="Liolios K."/>
            <person name="Pagani I."/>
            <person name="Ivanova N."/>
            <person name="Huntemann M."/>
            <person name="Mavromatis K."/>
            <person name="Mikhailova N."/>
            <person name="Pati A."/>
            <person name="Chen A."/>
            <person name="Palaniappan K."/>
            <person name="Land M."/>
            <person name="Brambilla E.M."/>
            <person name="Rohde M."/>
            <person name="Abt B."/>
            <person name="Verbarg S."/>
            <person name="Goker M."/>
            <person name="Bristow J."/>
            <person name="Eisen J.A."/>
            <person name="Markowitz V."/>
            <person name="Hugenholtz P."/>
            <person name="Kyrpides N.C."/>
            <person name="Klenk H.P."/>
            <person name="Woyke T."/>
        </authorList>
    </citation>
    <scope>NUCLEOTIDE SEQUENCE [LARGE SCALE GENOMIC DNA]</scope>
    <source>
        <strain evidence="17">ATCC 35100 / DSM 5205 / JP2</strain>
    </source>
</reference>
<dbReference type="CDD" id="cd02655">
    <property type="entry name" value="RNAP_beta'_C"/>
    <property type="match status" value="1"/>
</dbReference>
<dbReference type="EMBL" id="JH651384">
    <property type="protein sequence ID" value="EIJ35821.1"/>
    <property type="molecule type" value="Genomic_DNA"/>
</dbReference>
<evidence type="ECO:0000256" key="6">
    <source>
        <dbReference type="ARBA" id="ARBA00022695"/>
    </source>
</evidence>
<dbReference type="InterPro" id="IPR038120">
    <property type="entry name" value="Rpb1_funnel_sf"/>
</dbReference>
<dbReference type="InterPro" id="IPR007081">
    <property type="entry name" value="RNA_pol_Rpb1_5"/>
</dbReference>
<dbReference type="InterPro" id="IPR042102">
    <property type="entry name" value="RNA_pol_Rpb1_3_sf"/>
</dbReference>
<comment type="function">
    <text evidence="12 13">DNA-dependent RNA polymerase catalyzes the transcription of DNA into RNA using the four ribonucleoside triphosphates as substrates.</text>
</comment>
<feature type="binding site" evidence="12">
    <location>
        <position position="85"/>
    </location>
    <ligand>
        <name>Zn(2+)</name>
        <dbReference type="ChEBI" id="CHEBI:29105"/>
        <label>1</label>
    </ligand>
</feature>
<feature type="binding site" evidence="12">
    <location>
        <position position="72"/>
    </location>
    <ligand>
        <name>Zn(2+)</name>
        <dbReference type="ChEBI" id="CHEBI:29105"/>
        <label>1</label>
    </ligand>
</feature>
<keyword evidence="4 12" id="KW-0240">DNA-directed RNA polymerase</keyword>
<evidence type="ECO:0000256" key="11">
    <source>
        <dbReference type="ARBA" id="ARBA00048552"/>
    </source>
</evidence>
<evidence type="ECO:0000256" key="12">
    <source>
        <dbReference type="HAMAP-Rule" id="MF_01322"/>
    </source>
</evidence>
<dbReference type="InterPro" id="IPR006592">
    <property type="entry name" value="RNA_pol_N"/>
</dbReference>
<sequence>MKDLLNFHKKEQESHDFDAIKVGLASPEVIRSWSFGEVKKPETINYRTFKPERDGLFCAKIFGPVKDYECLCGKYKRLKHRGVVCEKCGVEVTQTKVRRERMGHIDLASPVAHIWFLKSLPSRIGLMLDMTLRDIERILYFETFVVTEPGMTTLERCQLLSDEAYLEAIEEFGDEFEASMGAEAILELLKTIDLKDEVSRMREEINETGSETKLKRLGKRLKLMESFLSSGNKPEWMIMTVLPVLPPDLRPLVPLDGGRFATSDLNDLYRRVINRNNRLKRLLELNAPDIIVRNEKRMLQESVDALLDNGRRGRAITGSNKRPLKSLSDMIKGKQGRFRQNLLGKRVDYSGRSVIVVGPALRLHQCGLPKKMALELFKPFIFGKLQRRGLATTIKAAKKLVERETAEVWDILAEVIREHPVMLNRAPTLHRLGIQAFEPTLIEGKAIQLHPLVCSAFNADFDGDQMAVHVPLSLEAQLEARTLMMATNNVLSPANGEPIIVPSQDIVLGLYYMTRDAVNAKGEGMVFADPAEVQRAYDTGNASLHAKVKVRIKDSIKDEDGEIIYRTRLIDTTVGRALLTSVMPEGLPFELFNTVLKKKAISRLINEAYRRVGLKASVIFADQLMYTGYRYATRAGVSFCSDDMMIPEKKKDLLKEAEDAVLEIEDQFRSGLVTQGERYNKVVDIWASTNEKVAKAMMEKIGKEEVLDADGNTVMQESFNSIYMMADSGARGSAAQIRQLAGMRGLMAKPDGSIIETPITSNFREGLNVLQYFISTHGARKGLADTALKTANSGYLTRRLVDVAQDMVVTIDDCGTTQGIRMRPIIEGGDVVEALAERVLGRVVAQDVTRGEDVLIPAGTFLDEAWVKQIDALAVDEIVVRSAITCETRYGVCAKCYGRDLARGHVVNKGEAVGVIAAQSIGEPGTQLTMRTFHIGGAASRAAAESSISVKSAGQVHLINVKTVRNKDGKLVTVSRSGELGVVDESGRDKERYKLPYGAILSIDQYAQVQAGQEVATWDPHTHPIISEVSGRVSFSDFTDGVTVQTKIDEITGLSSIEVMDPKNRPTAGRELRPTVRLLDENGENVFFEGTKIPVQYPLPAGAIVSSTNGATVQVGEVIARLPQASSKTRDITGGLPRVADLFEARKPKDGAILAEKTGTISFGKETKGKQRVVITGEEGEQHEELIPKWRNLDVFEGEKINRGEVIADGEPNPHDILRLLGATALAEYQVKEIQDVYRLQGVKINDKHIEVIVRQMMRKVEVVDPGDSKFLRGEQTDFWRVVEENKRLEAEGKLRIVFERLLMGITKASLVTDSFVSAASFQETTRVLTEAAVRGARDELRGLKENVIVGRLIPAGTGLAYHDDRRSQRNEFAYERRPDSGETLSFGEPLDMDSGE</sequence>
<keyword evidence="9 12" id="KW-0460">Magnesium</keyword>
<feature type="region of interest" description="Disordered" evidence="14">
    <location>
        <begin position="1375"/>
        <end position="1397"/>
    </location>
</feature>
<dbReference type="Gene3D" id="1.10.132.30">
    <property type="match status" value="1"/>
</dbReference>
<dbReference type="Pfam" id="PF04998">
    <property type="entry name" value="RNA_pol_Rpb1_5"/>
    <property type="match status" value="1"/>
</dbReference>
<keyword evidence="5 12" id="KW-0808">Transferase</keyword>
<feature type="binding site" evidence="12">
    <location>
        <position position="462"/>
    </location>
    <ligand>
        <name>Mg(2+)</name>
        <dbReference type="ChEBI" id="CHEBI:18420"/>
    </ligand>
</feature>
<feature type="binding site" evidence="12">
    <location>
        <position position="70"/>
    </location>
    <ligand>
        <name>Zn(2+)</name>
        <dbReference type="ChEBI" id="CHEBI:29105"/>
        <label>1</label>
    </ligand>
</feature>
<feature type="binding site" evidence="12">
    <location>
        <position position="460"/>
    </location>
    <ligand>
        <name>Mg(2+)</name>
        <dbReference type="ChEBI" id="CHEBI:18420"/>
    </ligand>
</feature>
<dbReference type="InterPro" id="IPR007083">
    <property type="entry name" value="RNA_pol_Rpb1_4"/>
</dbReference>
<dbReference type="EC" id="2.7.7.6" evidence="12"/>
<dbReference type="InterPro" id="IPR044893">
    <property type="entry name" value="RNA_pol_Rpb1_clamp_domain"/>
</dbReference>
<evidence type="ECO:0000313" key="16">
    <source>
        <dbReference type="EMBL" id="EIJ35821.1"/>
    </source>
</evidence>
<keyword evidence="7 12" id="KW-0479">Metal-binding</keyword>